<comment type="pathway">
    <text evidence="1">Amino-acid biosynthesis; L-phenylalanine biosynthesis; phenylpyruvate from prephenate: step 1/1.</text>
</comment>
<evidence type="ECO:0000256" key="1">
    <source>
        <dbReference type="ARBA" id="ARBA00004741"/>
    </source>
</evidence>
<evidence type="ECO:0000313" key="10">
    <source>
        <dbReference type="Proteomes" id="UP000220669"/>
    </source>
</evidence>
<dbReference type="PANTHER" id="PTHR21022:SF19">
    <property type="entry name" value="PREPHENATE DEHYDRATASE-RELATED"/>
    <property type="match status" value="1"/>
</dbReference>
<reference evidence="9 10" key="1">
    <citation type="submission" date="2017-09" db="EMBL/GenBank/DDBJ databases">
        <title>FDA dAtabase for Regulatory Grade micrObial Sequences (FDA-ARGOS): Supporting development and validation of Infectious Disease Dx tests.</title>
        <authorList>
            <person name="Minogue T."/>
            <person name="Wolcott M."/>
            <person name="Wasieloski L."/>
            <person name="Aguilar W."/>
            <person name="Moore D."/>
            <person name="Tallon L.J."/>
            <person name="Sadzewicz L."/>
            <person name="Ott S."/>
            <person name="Zhao X."/>
            <person name="Nagaraj S."/>
            <person name="Vavikolanu K."/>
            <person name="Aluvathingal J."/>
            <person name="Nadendla S."/>
            <person name="Sichtig H."/>
        </authorList>
    </citation>
    <scope>NUCLEOTIDE SEQUENCE [LARGE SCALE GENOMIC DNA]</scope>
    <source>
        <strain evidence="9 10">FDAARGOS_396</strain>
    </source>
</reference>
<gene>
    <name evidence="9" type="ORF">CRM96_12410</name>
</gene>
<keyword evidence="3" id="KW-0028">Amino-acid biosynthesis</keyword>
<sequence length="114" mass="13270">MKIGYLGPKGSFTYSAVTSYFKNGEWISYDSLIDLIDAQLNQEITYAMVPIENSIEGSVLPTLDHVYETLPSIQGEIILPIRQQLMVHKERQKEWRQTKKSVVIPRRWHSHSFF</sequence>
<dbReference type="EC" id="4.2.1.51" evidence="2"/>
<comment type="caution">
    <text evidence="9">The sequence shown here is derived from an EMBL/GenBank/DDBJ whole genome shotgun (WGS) entry which is preliminary data.</text>
</comment>
<evidence type="ECO:0000256" key="5">
    <source>
        <dbReference type="ARBA" id="ARBA00023222"/>
    </source>
</evidence>
<dbReference type="Gene3D" id="3.40.190.10">
    <property type="entry name" value="Periplasmic binding protein-like II"/>
    <property type="match status" value="1"/>
</dbReference>
<evidence type="ECO:0000259" key="8">
    <source>
        <dbReference type="PROSITE" id="PS51171"/>
    </source>
</evidence>
<evidence type="ECO:0000256" key="6">
    <source>
        <dbReference type="ARBA" id="ARBA00023239"/>
    </source>
</evidence>
<dbReference type="PROSITE" id="PS51171">
    <property type="entry name" value="PREPHENATE_DEHYDR_3"/>
    <property type="match status" value="1"/>
</dbReference>
<evidence type="ECO:0000256" key="7">
    <source>
        <dbReference type="ARBA" id="ARBA00047848"/>
    </source>
</evidence>
<keyword evidence="6" id="KW-0456">Lyase</keyword>
<proteinExistence type="predicted"/>
<keyword evidence="5" id="KW-0584">Phenylalanine biosynthesis</keyword>
<keyword evidence="4" id="KW-0057">Aromatic amino acid biosynthesis</keyword>
<protein>
    <recommendedName>
        <fullName evidence="2">prephenate dehydratase</fullName>
        <ecNumber evidence="2">4.2.1.51</ecNumber>
    </recommendedName>
</protein>
<feature type="domain" description="Prephenate dehydratase" evidence="8">
    <location>
        <begin position="2"/>
        <end position="114"/>
    </location>
</feature>
<dbReference type="SUPFAM" id="SSF53850">
    <property type="entry name" value="Periplasmic binding protein-like II"/>
    <property type="match status" value="1"/>
</dbReference>
<comment type="catalytic activity">
    <reaction evidence="7">
        <text>prephenate + H(+) = 3-phenylpyruvate + CO2 + H2O</text>
        <dbReference type="Rhea" id="RHEA:21648"/>
        <dbReference type="ChEBI" id="CHEBI:15377"/>
        <dbReference type="ChEBI" id="CHEBI:15378"/>
        <dbReference type="ChEBI" id="CHEBI:16526"/>
        <dbReference type="ChEBI" id="CHEBI:18005"/>
        <dbReference type="ChEBI" id="CHEBI:29934"/>
        <dbReference type="EC" id="4.2.1.51"/>
    </reaction>
</comment>
<dbReference type="InterPro" id="IPR001086">
    <property type="entry name" value="Preph_deHydtase"/>
</dbReference>
<dbReference type="GO" id="GO:0009094">
    <property type="term" value="P:L-phenylalanine biosynthetic process"/>
    <property type="evidence" value="ECO:0007669"/>
    <property type="project" value="UniProtKB-KW"/>
</dbReference>
<dbReference type="AlphaFoldDB" id="A0AB36SBX9"/>
<dbReference type="GO" id="GO:0004664">
    <property type="term" value="F:prephenate dehydratase activity"/>
    <property type="evidence" value="ECO:0007669"/>
    <property type="project" value="UniProtKB-EC"/>
</dbReference>
<dbReference type="EMBL" id="PDEB01000004">
    <property type="protein sequence ID" value="PEH46551.1"/>
    <property type="molecule type" value="Genomic_DNA"/>
</dbReference>
<accession>A0AB36SBX9</accession>
<evidence type="ECO:0000256" key="4">
    <source>
        <dbReference type="ARBA" id="ARBA00023141"/>
    </source>
</evidence>
<dbReference type="GO" id="GO:0005737">
    <property type="term" value="C:cytoplasm"/>
    <property type="evidence" value="ECO:0007669"/>
    <property type="project" value="TreeGrafter"/>
</dbReference>
<organism evidence="9 10">
    <name type="scientific">Enterococcus durans</name>
    <dbReference type="NCBI Taxonomy" id="53345"/>
    <lineage>
        <taxon>Bacteria</taxon>
        <taxon>Bacillati</taxon>
        <taxon>Bacillota</taxon>
        <taxon>Bacilli</taxon>
        <taxon>Lactobacillales</taxon>
        <taxon>Enterococcaceae</taxon>
        <taxon>Enterococcus</taxon>
    </lineage>
</organism>
<evidence type="ECO:0000256" key="2">
    <source>
        <dbReference type="ARBA" id="ARBA00013147"/>
    </source>
</evidence>
<dbReference type="Proteomes" id="UP000220669">
    <property type="component" value="Unassembled WGS sequence"/>
</dbReference>
<evidence type="ECO:0000313" key="9">
    <source>
        <dbReference type="EMBL" id="PEH46551.1"/>
    </source>
</evidence>
<dbReference type="Pfam" id="PF00800">
    <property type="entry name" value="PDT"/>
    <property type="match status" value="1"/>
</dbReference>
<name>A0AB36SBX9_9ENTE</name>
<dbReference type="PANTHER" id="PTHR21022">
    <property type="entry name" value="PREPHENATE DEHYDRATASE P PROTEIN"/>
    <property type="match status" value="1"/>
</dbReference>
<evidence type="ECO:0000256" key="3">
    <source>
        <dbReference type="ARBA" id="ARBA00022605"/>
    </source>
</evidence>